<evidence type="ECO:0000256" key="6">
    <source>
        <dbReference type="SAM" id="Phobius"/>
    </source>
</evidence>
<feature type="domain" description="ABC3 transporter permease C-terminal" evidence="7">
    <location>
        <begin position="689"/>
        <end position="802"/>
    </location>
</feature>
<evidence type="ECO:0000256" key="4">
    <source>
        <dbReference type="ARBA" id="ARBA00022989"/>
    </source>
</evidence>
<dbReference type="EMBL" id="SMLW01000538">
    <property type="protein sequence ID" value="MTI25777.1"/>
    <property type="molecule type" value="Genomic_DNA"/>
</dbReference>
<dbReference type="Pfam" id="PF02687">
    <property type="entry name" value="FtsX"/>
    <property type="match status" value="2"/>
</dbReference>
<dbReference type="Pfam" id="PF12704">
    <property type="entry name" value="MacB_PCD"/>
    <property type="match status" value="2"/>
</dbReference>
<feature type="transmembrane region" description="Helical" evidence="6">
    <location>
        <begin position="772"/>
        <end position="791"/>
    </location>
</feature>
<feature type="transmembrane region" description="Helical" evidence="6">
    <location>
        <begin position="391"/>
        <end position="422"/>
    </location>
</feature>
<organism evidence="9 10">
    <name type="scientific">Fulvivirga kasyanovii</name>
    <dbReference type="NCBI Taxonomy" id="396812"/>
    <lineage>
        <taxon>Bacteria</taxon>
        <taxon>Pseudomonadati</taxon>
        <taxon>Bacteroidota</taxon>
        <taxon>Cytophagia</taxon>
        <taxon>Cytophagales</taxon>
        <taxon>Fulvivirgaceae</taxon>
        <taxon>Fulvivirga</taxon>
    </lineage>
</organism>
<dbReference type="Proteomes" id="UP000798808">
    <property type="component" value="Unassembled WGS sequence"/>
</dbReference>
<dbReference type="PANTHER" id="PTHR30572:SF18">
    <property type="entry name" value="ABC-TYPE MACROLIDE FAMILY EXPORT SYSTEM PERMEASE COMPONENT 2"/>
    <property type="match status" value="1"/>
</dbReference>
<dbReference type="PANTHER" id="PTHR30572">
    <property type="entry name" value="MEMBRANE COMPONENT OF TRANSPORTER-RELATED"/>
    <property type="match status" value="1"/>
</dbReference>
<feature type="transmembrane region" description="Helical" evidence="6">
    <location>
        <begin position="730"/>
        <end position="752"/>
    </location>
</feature>
<proteinExistence type="predicted"/>
<feature type="domain" description="ABC3 transporter permease C-terminal" evidence="7">
    <location>
        <begin position="304"/>
        <end position="421"/>
    </location>
</feature>
<feature type="transmembrane region" description="Helical" evidence="6">
    <location>
        <begin position="21"/>
        <end position="42"/>
    </location>
</feature>
<dbReference type="InterPro" id="IPR003838">
    <property type="entry name" value="ABC3_permease_C"/>
</dbReference>
<keyword evidence="2" id="KW-1003">Cell membrane</keyword>
<dbReference type="RefSeq" id="WP_155172193.1">
    <property type="nucleotide sequence ID" value="NZ_BAAAFL010000064.1"/>
</dbReference>
<feature type="transmembrane region" description="Helical" evidence="6">
    <location>
        <begin position="442"/>
        <end position="462"/>
    </location>
</feature>
<name>A0ABW9RNP9_9BACT</name>
<evidence type="ECO:0000256" key="1">
    <source>
        <dbReference type="ARBA" id="ARBA00004651"/>
    </source>
</evidence>
<keyword evidence="5 6" id="KW-0472">Membrane</keyword>
<feature type="transmembrane region" description="Helical" evidence="6">
    <location>
        <begin position="686"/>
        <end position="710"/>
    </location>
</feature>
<evidence type="ECO:0000313" key="9">
    <source>
        <dbReference type="EMBL" id="MTI25777.1"/>
    </source>
</evidence>
<gene>
    <name evidence="9" type="ORF">E1163_12550</name>
</gene>
<sequence length="809" mass="89749">MLKNYIKVAVRNIFKHRVFSFINIFGLAVGMSVCMLIIMLVADQMMNDRHNPNKGRIYRVNTLPYYNGNKHQEGNETATTSLPIRDELLNNYTGVESAVRLVRGFGNNWIELEPGNDINIPVSGYFADQGVLQMFAYELLYGDEATALVQPYSVVLTKKAAEKLFKVENPVGETLKVGELGTYTVTGVLKETENKSHIVVEAFASMSTLKSLQAAGVMSNENEDWYNFHTGWVYIMTEEGKTAEDINKHLAKIHDDHFSKLPTPETTAATYRLQPLLSITPGPLVNNPIGPFMPWLIIYFLSGLAAVILITSCFNFTNLSIARSMGRAREIGVRKVTGAKRSQIFIQFISESVVIAFFGLVLALILLVGLKPFLLDLAFTRAMHWNITANYVVYAVFVAFALVVGILAGMFPAIVLSGFNPIKVLKNLNSTKLMSKIGMRKALLVVQFSFSLIFILTVIVIYNQLNLFLHSDYGFNPKQKIVIQKGDTSYESLKAELLKQSNITSVSLASHIPSAGVVYNEDFKKDLNEEAWTGLRYFAVDEDYLVNMEIPLLAGKFFTAEAGESNKNAIVINETAVGALSYASISEAIGQVIINKRDSSEMQIIGVVRDYTHEMAVEKLEPMALMYRPEEFSMFQVGYSGDYDQASAAIEQAWAKVNPGLKVEIRDFEAKMGELYEILFGTLVKVIGFIATLAIIISCLGLLGMATYTIETRKKEISLRKVLGISNGSLVYTLSKGYMIILLLAVLIAVPVAYFGNTLWLENFSAHVTVDFLTIIIGVLILMVLGVLTIGSQTIQALFVNPVDNLKSE</sequence>
<dbReference type="InterPro" id="IPR050250">
    <property type="entry name" value="Macrolide_Exporter_MacB"/>
</dbReference>
<evidence type="ECO:0000256" key="3">
    <source>
        <dbReference type="ARBA" id="ARBA00022692"/>
    </source>
</evidence>
<accession>A0ABW9RNP9</accession>
<evidence type="ECO:0000259" key="7">
    <source>
        <dbReference type="Pfam" id="PF02687"/>
    </source>
</evidence>
<keyword evidence="3 6" id="KW-0812">Transmembrane</keyword>
<reference evidence="9 10" key="1">
    <citation type="submission" date="2019-02" db="EMBL/GenBank/DDBJ databases">
        <authorList>
            <person name="Goldberg S.R."/>
            <person name="Haltli B.A."/>
            <person name="Correa H."/>
            <person name="Russell K.G."/>
        </authorList>
    </citation>
    <scope>NUCLEOTIDE SEQUENCE [LARGE SCALE GENOMIC DNA]</scope>
    <source>
        <strain evidence="9 10">JCM 16186</strain>
    </source>
</reference>
<feature type="transmembrane region" description="Helical" evidence="6">
    <location>
        <begin position="292"/>
        <end position="317"/>
    </location>
</feature>
<feature type="domain" description="MacB-like periplasmic core" evidence="8">
    <location>
        <begin position="478"/>
        <end position="612"/>
    </location>
</feature>
<dbReference type="InterPro" id="IPR025857">
    <property type="entry name" value="MacB_PCD"/>
</dbReference>
<evidence type="ECO:0000259" key="8">
    <source>
        <dbReference type="Pfam" id="PF12704"/>
    </source>
</evidence>
<keyword evidence="4 6" id="KW-1133">Transmembrane helix</keyword>
<evidence type="ECO:0000256" key="5">
    <source>
        <dbReference type="ARBA" id="ARBA00023136"/>
    </source>
</evidence>
<protein>
    <submittedName>
        <fullName evidence="9">ABC transporter permease</fullName>
    </submittedName>
</protein>
<comment type="subcellular location">
    <subcellularLocation>
        <location evidence="1">Cell membrane</location>
        <topology evidence="1">Multi-pass membrane protein</topology>
    </subcellularLocation>
</comment>
<evidence type="ECO:0000256" key="2">
    <source>
        <dbReference type="ARBA" id="ARBA00022475"/>
    </source>
</evidence>
<feature type="transmembrane region" description="Helical" evidence="6">
    <location>
        <begin position="344"/>
        <end position="371"/>
    </location>
</feature>
<evidence type="ECO:0000313" key="10">
    <source>
        <dbReference type="Proteomes" id="UP000798808"/>
    </source>
</evidence>
<comment type="caution">
    <text evidence="9">The sequence shown here is derived from an EMBL/GenBank/DDBJ whole genome shotgun (WGS) entry which is preliminary data.</text>
</comment>
<keyword evidence="10" id="KW-1185">Reference proteome</keyword>
<feature type="domain" description="MacB-like periplasmic core" evidence="8">
    <location>
        <begin position="20"/>
        <end position="251"/>
    </location>
</feature>